<feature type="transmembrane region" description="Helical" evidence="1">
    <location>
        <begin position="39"/>
        <end position="63"/>
    </location>
</feature>
<feature type="transmembrane region" description="Helical" evidence="1">
    <location>
        <begin position="6"/>
        <end position="27"/>
    </location>
</feature>
<dbReference type="HOGENOM" id="CLU_200201_0_0_9"/>
<reference evidence="2 3" key="1">
    <citation type="submission" date="2016-11" db="EMBL/GenBank/DDBJ databases">
        <authorList>
            <person name="Manzoor S."/>
        </authorList>
    </citation>
    <scope>NUCLEOTIDE SEQUENCE [LARGE SCALE GENOMIC DNA]</scope>
    <source>
        <strain evidence="2">Clostridium ultunense strain Esp</strain>
    </source>
</reference>
<evidence type="ECO:0000313" key="2">
    <source>
        <dbReference type="EMBL" id="SHD75749.1"/>
    </source>
</evidence>
<evidence type="ECO:0000256" key="1">
    <source>
        <dbReference type="SAM" id="Phobius"/>
    </source>
</evidence>
<gene>
    <name evidence="2" type="ORF">CUESP1_0358</name>
</gene>
<sequence length="66" mass="6925">MIPVGLGLILKSTSKFLMIMALGAIGLKTGLKEVRNSGFAPMLHGFIISAIVAIVSLGVRFLLGQI</sequence>
<protein>
    <submittedName>
        <fullName evidence="2">Uncharacterized protein</fullName>
    </submittedName>
</protein>
<dbReference type="RefSeq" id="WP_005587930.1">
    <property type="nucleotide sequence ID" value="NZ_LT669839.1"/>
</dbReference>
<keyword evidence="1" id="KW-1133">Transmembrane helix</keyword>
<name>M1ZLQ7_9FIRM</name>
<keyword evidence="1" id="KW-0472">Membrane</keyword>
<evidence type="ECO:0000313" key="3">
    <source>
        <dbReference type="Proteomes" id="UP000245423"/>
    </source>
</evidence>
<organism evidence="2 3">
    <name type="scientific">[Clostridium] ultunense Esp</name>
    <dbReference type="NCBI Taxonomy" id="1288971"/>
    <lineage>
        <taxon>Bacteria</taxon>
        <taxon>Bacillati</taxon>
        <taxon>Bacillota</taxon>
        <taxon>Tissierellia</taxon>
        <taxon>Tissierellales</taxon>
        <taxon>Tepidimicrobiaceae</taxon>
        <taxon>Schnuerera</taxon>
    </lineage>
</organism>
<proteinExistence type="predicted"/>
<dbReference type="AlphaFoldDB" id="M1ZLQ7"/>
<dbReference type="Proteomes" id="UP000245423">
    <property type="component" value="Chromosome 1"/>
</dbReference>
<keyword evidence="1" id="KW-0812">Transmembrane</keyword>
<dbReference type="EMBL" id="LT669839">
    <property type="protein sequence ID" value="SHD75749.1"/>
    <property type="molecule type" value="Genomic_DNA"/>
</dbReference>
<keyword evidence="3" id="KW-1185">Reference proteome</keyword>
<accession>M1ZLQ7</accession>